<feature type="domain" description="NusB/RsmB/TIM44" evidence="7">
    <location>
        <begin position="195"/>
        <end position="287"/>
    </location>
</feature>
<dbReference type="InterPro" id="IPR035926">
    <property type="entry name" value="NusB-like_sf"/>
</dbReference>
<dbReference type="GO" id="GO:0005829">
    <property type="term" value="C:cytosol"/>
    <property type="evidence" value="ECO:0007669"/>
    <property type="project" value="TreeGrafter"/>
</dbReference>
<dbReference type="GO" id="GO:0031564">
    <property type="term" value="P:transcription antitermination"/>
    <property type="evidence" value="ECO:0007669"/>
    <property type="project" value="UniProtKB-KW"/>
</dbReference>
<dbReference type="InterPro" id="IPR006027">
    <property type="entry name" value="NusB_RsmB_TIM44"/>
</dbReference>
<dbReference type="AlphaFoldDB" id="A0A4Q9FV87"/>
<name>A0A4Q9FV87_9FLAO</name>
<dbReference type="EMBL" id="SIRS01000001">
    <property type="protein sequence ID" value="TBN19129.1"/>
    <property type="molecule type" value="Genomic_DNA"/>
</dbReference>
<dbReference type="NCBIfam" id="TIGR01951">
    <property type="entry name" value="nusB"/>
    <property type="match status" value="1"/>
</dbReference>
<comment type="caution">
    <text evidence="8">The sequence shown here is derived from an EMBL/GenBank/DDBJ whole genome shotgun (WGS) entry which is preliminary data.</text>
</comment>
<protein>
    <submittedName>
        <fullName evidence="8">Transcription antitermination factor NusB</fullName>
    </submittedName>
</protein>
<keyword evidence="3" id="KW-0694">RNA-binding</keyword>
<dbReference type="OrthoDB" id="9787568at2"/>
<keyword evidence="6" id="KW-1133">Transmembrane helix</keyword>
<evidence type="ECO:0000256" key="5">
    <source>
        <dbReference type="ARBA" id="ARBA00023163"/>
    </source>
</evidence>
<evidence type="ECO:0000313" key="9">
    <source>
        <dbReference type="Proteomes" id="UP000292372"/>
    </source>
</evidence>
<dbReference type="InterPro" id="IPR011605">
    <property type="entry name" value="NusB_fam"/>
</dbReference>
<evidence type="ECO:0000256" key="6">
    <source>
        <dbReference type="SAM" id="Phobius"/>
    </source>
</evidence>
<evidence type="ECO:0000256" key="2">
    <source>
        <dbReference type="ARBA" id="ARBA00022814"/>
    </source>
</evidence>
<accession>A0A4Q9FV87</accession>
<dbReference type="GO" id="GO:0006353">
    <property type="term" value="P:DNA-templated transcription termination"/>
    <property type="evidence" value="ECO:0007669"/>
    <property type="project" value="InterPro"/>
</dbReference>
<keyword evidence="5" id="KW-0804">Transcription</keyword>
<dbReference type="Gene3D" id="1.10.940.10">
    <property type="entry name" value="NusB-like"/>
    <property type="match status" value="1"/>
</dbReference>
<dbReference type="Proteomes" id="UP000292372">
    <property type="component" value="Unassembled WGS sequence"/>
</dbReference>
<dbReference type="GO" id="GO:0003723">
    <property type="term" value="F:RNA binding"/>
    <property type="evidence" value="ECO:0007669"/>
    <property type="project" value="UniProtKB-KW"/>
</dbReference>
<gene>
    <name evidence="8" type="primary">nusB</name>
    <name evidence="8" type="ORF">EYD46_00400</name>
</gene>
<keyword evidence="2" id="KW-0889">Transcription antitermination</keyword>
<keyword evidence="6" id="KW-0472">Membrane</keyword>
<keyword evidence="9" id="KW-1185">Reference proteome</keyword>
<feature type="transmembrane region" description="Helical" evidence="6">
    <location>
        <begin position="21"/>
        <end position="41"/>
    </location>
</feature>
<dbReference type="Pfam" id="PF01029">
    <property type="entry name" value="NusB"/>
    <property type="match status" value="1"/>
</dbReference>
<evidence type="ECO:0000256" key="4">
    <source>
        <dbReference type="ARBA" id="ARBA00023015"/>
    </source>
</evidence>
<reference evidence="8 9" key="1">
    <citation type="journal article" date="2015" name="Int. J. Syst. Evol. Microbiol.">
        <title>Hyunsoonleella pacifica sp. nov., isolated from seawater of South Pacific Gyre.</title>
        <authorList>
            <person name="Gao X."/>
            <person name="Zhang Z."/>
            <person name="Dai X."/>
            <person name="Zhang X.H."/>
        </authorList>
    </citation>
    <scope>NUCLEOTIDE SEQUENCE [LARGE SCALE GENOMIC DNA]</scope>
    <source>
        <strain evidence="8 9">SW033</strain>
    </source>
</reference>
<keyword evidence="4" id="KW-0805">Transcription regulation</keyword>
<sequence>MQTIYAFNGSESDDLKKDEKFLLFSIENMYNLYLLMIALLLEVKKRAAQNLENKQKKHLATSEDKNPNRKFVNNQVFQFIEQNETLVKKIQDNKSFNWELDSEYVDIIFKAIVKSDIYQDYMQTRTSDFKEDKDFFIDIFKEIIAPNEKLYDYIEDKNLTWLDDLPTVNTTILKLLRKLKVISSEEYFTPKLYKDVDDKQFAIDLFQKTILNTKVINNEIALKTKNWDADRIASLDYVLLQMGICELQHFPSIPVKVTINEYLEIAKEYSTPKSSIFINGILDKLVKEYKSTDKLNKVGRGLI</sequence>
<evidence type="ECO:0000256" key="1">
    <source>
        <dbReference type="ARBA" id="ARBA00005952"/>
    </source>
</evidence>
<dbReference type="PANTHER" id="PTHR11078:SF3">
    <property type="entry name" value="ANTITERMINATION NUSB DOMAIN-CONTAINING PROTEIN"/>
    <property type="match status" value="1"/>
</dbReference>
<keyword evidence="6" id="KW-0812">Transmembrane</keyword>
<proteinExistence type="inferred from homology"/>
<evidence type="ECO:0000313" key="8">
    <source>
        <dbReference type="EMBL" id="TBN19129.1"/>
    </source>
</evidence>
<comment type="similarity">
    <text evidence="1">Belongs to the NusB family.</text>
</comment>
<dbReference type="SUPFAM" id="SSF48013">
    <property type="entry name" value="NusB-like"/>
    <property type="match status" value="1"/>
</dbReference>
<evidence type="ECO:0000259" key="7">
    <source>
        <dbReference type="Pfam" id="PF01029"/>
    </source>
</evidence>
<dbReference type="PANTHER" id="PTHR11078">
    <property type="entry name" value="N UTILIZATION SUBSTANCE PROTEIN B-RELATED"/>
    <property type="match status" value="1"/>
</dbReference>
<evidence type="ECO:0000256" key="3">
    <source>
        <dbReference type="ARBA" id="ARBA00022884"/>
    </source>
</evidence>
<organism evidence="8 9">
    <name type="scientific">Hyunsoonleella pacifica</name>
    <dbReference type="NCBI Taxonomy" id="1080224"/>
    <lineage>
        <taxon>Bacteria</taxon>
        <taxon>Pseudomonadati</taxon>
        <taxon>Bacteroidota</taxon>
        <taxon>Flavobacteriia</taxon>
        <taxon>Flavobacteriales</taxon>
        <taxon>Flavobacteriaceae</taxon>
    </lineage>
</organism>